<accession>A0A165G0F3</accession>
<evidence type="ECO:0000313" key="3">
    <source>
        <dbReference type="Proteomes" id="UP000076842"/>
    </source>
</evidence>
<protein>
    <submittedName>
        <fullName evidence="2">Uncharacterized protein</fullName>
    </submittedName>
</protein>
<dbReference type="AlphaFoldDB" id="A0A165G0F3"/>
<evidence type="ECO:0000313" key="2">
    <source>
        <dbReference type="EMBL" id="KZT57442.1"/>
    </source>
</evidence>
<sequence length="449" mass="48159">MPCQDKRRGLAGASRRAKHEADEAGVTGARCLGAAHGDGPLKCRVQPRWSAGPACSGLLDPPLPALLALRAQQQHLRTRSAPNAEYVHCLAQWGGKADIGASARAVARRRITPPALIGAEARFARADRRSPEGTNSEPADPTYLPCHRAHLPPPTQPATSTYAAMCCSNYPRSTAPDRPLQVQSAQAGAALRRSDRKIACAVRDAGQGLPYAASGRRAWTMAVISSRPRALALCWESWERCGNATVALERGRASSPVLFPPLSARAARPSHAPAALPHLARAPAGTLHADACSLTRLLAAKKRTKWRISAPPNASAAARSSLFIITRRSCPGRTNGAPPPRAPRVACLCLLPSPFSCFPGFPNLPFFGACSGRGVPCSGSQRRASCARGLVGWFARVRRLLMHRPAFELLQPLGECSEDHDAFTYIAHVERLRALLVQQKHTPVMKPLR</sequence>
<feature type="region of interest" description="Disordered" evidence="1">
    <location>
        <begin position="1"/>
        <end position="22"/>
    </location>
</feature>
<gene>
    <name evidence="2" type="ORF">CALCODRAFT_280890</name>
</gene>
<evidence type="ECO:0000256" key="1">
    <source>
        <dbReference type="SAM" id="MobiDB-lite"/>
    </source>
</evidence>
<keyword evidence="3" id="KW-1185">Reference proteome</keyword>
<proteinExistence type="predicted"/>
<organism evidence="2 3">
    <name type="scientific">Calocera cornea HHB12733</name>
    <dbReference type="NCBI Taxonomy" id="1353952"/>
    <lineage>
        <taxon>Eukaryota</taxon>
        <taxon>Fungi</taxon>
        <taxon>Dikarya</taxon>
        <taxon>Basidiomycota</taxon>
        <taxon>Agaricomycotina</taxon>
        <taxon>Dacrymycetes</taxon>
        <taxon>Dacrymycetales</taxon>
        <taxon>Dacrymycetaceae</taxon>
        <taxon>Calocera</taxon>
    </lineage>
</organism>
<dbReference type="Proteomes" id="UP000076842">
    <property type="component" value="Unassembled WGS sequence"/>
</dbReference>
<reference evidence="2 3" key="1">
    <citation type="journal article" date="2016" name="Mol. Biol. Evol.">
        <title>Comparative Genomics of Early-Diverging Mushroom-Forming Fungi Provides Insights into the Origins of Lignocellulose Decay Capabilities.</title>
        <authorList>
            <person name="Nagy L.G."/>
            <person name="Riley R."/>
            <person name="Tritt A."/>
            <person name="Adam C."/>
            <person name="Daum C."/>
            <person name="Floudas D."/>
            <person name="Sun H."/>
            <person name="Yadav J.S."/>
            <person name="Pangilinan J."/>
            <person name="Larsson K.H."/>
            <person name="Matsuura K."/>
            <person name="Barry K."/>
            <person name="Labutti K."/>
            <person name="Kuo R."/>
            <person name="Ohm R.A."/>
            <person name="Bhattacharya S.S."/>
            <person name="Shirouzu T."/>
            <person name="Yoshinaga Y."/>
            <person name="Martin F.M."/>
            <person name="Grigoriev I.V."/>
            <person name="Hibbett D.S."/>
        </authorList>
    </citation>
    <scope>NUCLEOTIDE SEQUENCE [LARGE SCALE GENOMIC DNA]</scope>
    <source>
        <strain evidence="2 3">HHB12733</strain>
    </source>
</reference>
<dbReference type="InParanoid" id="A0A165G0F3"/>
<dbReference type="EMBL" id="KV423963">
    <property type="protein sequence ID" value="KZT57442.1"/>
    <property type="molecule type" value="Genomic_DNA"/>
</dbReference>
<name>A0A165G0F3_9BASI</name>